<dbReference type="AlphaFoldDB" id="A0A6B0U0G4"/>
<reference evidence="3 4" key="1">
    <citation type="submission" date="2019-12" db="EMBL/GenBank/DDBJ databases">
        <title>Strain KN286 was isolated from seawater, which was collected from Caroline Seamount in the tropical western Pacific.</title>
        <authorList>
            <person name="Wang Q."/>
        </authorList>
    </citation>
    <scope>NUCLEOTIDE SEQUENCE [LARGE SCALE GENOMIC DNA]</scope>
    <source>
        <strain evidence="3 4">KN286</strain>
    </source>
</reference>
<dbReference type="HAMAP" id="MF_00795">
    <property type="entry name" value="CutC"/>
    <property type="match status" value="1"/>
</dbReference>
<accession>A0A6B0U0G4</accession>
<dbReference type="Gene3D" id="3.20.20.380">
    <property type="entry name" value="Copper homeostasis (CutC) domain"/>
    <property type="match status" value="1"/>
</dbReference>
<dbReference type="Proteomes" id="UP000436016">
    <property type="component" value="Unassembled WGS sequence"/>
</dbReference>
<dbReference type="Pfam" id="PF03932">
    <property type="entry name" value="CutC"/>
    <property type="match status" value="1"/>
</dbReference>
<evidence type="ECO:0000313" key="4">
    <source>
        <dbReference type="Proteomes" id="UP000436016"/>
    </source>
</evidence>
<comment type="subcellular location">
    <subcellularLocation>
        <location evidence="2">Cytoplasm</location>
    </subcellularLocation>
</comment>
<keyword evidence="2" id="KW-0963">Cytoplasm</keyword>
<dbReference type="RefSeq" id="WP_160856395.1">
    <property type="nucleotide sequence ID" value="NZ_WUWG01000007.1"/>
</dbReference>
<dbReference type="GO" id="GO:0005507">
    <property type="term" value="F:copper ion binding"/>
    <property type="evidence" value="ECO:0007669"/>
    <property type="project" value="TreeGrafter"/>
</dbReference>
<protein>
    <recommendedName>
        <fullName evidence="2">PF03932 family protein CutC</fullName>
    </recommendedName>
</protein>
<comment type="similarity">
    <text evidence="1 2">Belongs to the CutC family.</text>
</comment>
<dbReference type="GO" id="GO:0005737">
    <property type="term" value="C:cytoplasm"/>
    <property type="evidence" value="ECO:0007669"/>
    <property type="project" value="UniProtKB-SubCell"/>
</dbReference>
<dbReference type="PANTHER" id="PTHR12598:SF0">
    <property type="entry name" value="COPPER HOMEOSTASIS PROTEIN CUTC HOMOLOG"/>
    <property type="match status" value="1"/>
</dbReference>
<comment type="caution">
    <text evidence="3">The sequence shown here is derived from an EMBL/GenBank/DDBJ whole genome shotgun (WGS) entry which is preliminary data.</text>
</comment>
<gene>
    <name evidence="2" type="primary">cutC</name>
    <name evidence="3" type="ORF">GSH16_14885</name>
</gene>
<dbReference type="PANTHER" id="PTHR12598">
    <property type="entry name" value="COPPER HOMEOSTASIS PROTEIN CUTC"/>
    <property type="match status" value="1"/>
</dbReference>
<name>A0A6B0U0G4_9RHOB</name>
<sequence length="247" mass="25236">MTRPLLEICVDTIEGAWVAVEAGADRIELCSALAIGGLTPSAGLMRAAADLPVPCHAMIRPRGGHFLYSPGDVAAMLDDIGHARDAGLAGIVTGALTEARALDVAVLRDLLAARGSMQATLHRAVDLVPDASAAVEAAIALGFDRILTSGGAARVGDGLPRLAQMADAARGRIEIMPGGGVTPALAPRLLALPGIDALHASGAAPVSLPATLFDGLGFEAEGQRREAHAPAIRALRDAMDELERNCA</sequence>
<proteinExistence type="inferred from homology"/>
<dbReference type="InterPro" id="IPR036822">
    <property type="entry name" value="CutC-like_dom_sf"/>
</dbReference>
<comment type="caution">
    <text evidence="2">Once thought to be involved in copper homeostasis, experiments in E.coli have shown this is not the case.</text>
</comment>
<evidence type="ECO:0000313" key="3">
    <source>
        <dbReference type="EMBL" id="MXU66733.1"/>
    </source>
</evidence>
<keyword evidence="4" id="KW-1185">Reference proteome</keyword>
<dbReference type="EMBL" id="WUWG01000007">
    <property type="protein sequence ID" value="MXU66733.1"/>
    <property type="molecule type" value="Genomic_DNA"/>
</dbReference>
<evidence type="ECO:0000256" key="2">
    <source>
        <dbReference type="HAMAP-Rule" id="MF_00795"/>
    </source>
</evidence>
<dbReference type="InterPro" id="IPR005627">
    <property type="entry name" value="CutC-like"/>
</dbReference>
<evidence type="ECO:0000256" key="1">
    <source>
        <dbReference type="ARBA" id="ARBA00007768"/>
    </source>
</evidence>
<organism evidence="3 4">
    <name type="scientific">Oceanomicrobium pacificus</name>
    <dbReference type="NCBI Taxonomy" id="2692916"/>
    <lineage>
        <taxon>Bacteria</taxon>
        <taxon>Pseudomonadati</taxon>
        <taxon>Pseudomonadota</taxon>
        <taxon>Alphaproteobacteria</taxon>
        <taxon>Rhodobacterales</taxon>
        <taxon>Paracoccaceae</taxon>
        <taxon>Oceanomicrobium</taxon>
    </lineage>
</organism>
<dbReference type="SUPFAM" id="SSF110395">
    <property type="entry name" value="CutC-like"/>
    <property type="match status" value="1"/>
</dbReference>